<dbReference type="Pfam" id="PF01261">
    <property type="entry name" value="AP_endonuc_2"/>
    <property type="match status" value="1"/>
</dbReference>
<dbReference type="GO" id="GO:0016853">
    <property type="term" value="F:isomerase activity"/>
    <property type="evidence" value="ECO:0007669"/>
    <property type="project" value="UniProtKB-KW"/>
</dbReference>
<gene>
    <name evidence="3" type="ORF">DDT56_15240</name>
</gene>
<dbReference type="InterPro" id="IPR036237">
    <property type="entry name" value="Xyl_isomerase-like_sf"/>
</dbReference>
<organism evidence="3 4">
    <name type="scientific">Brenneria corticis</name>
    <dbReference type="NCBI Taxonomy" id="2173106"/>
    <lineage>
        <taxon>Bacteria</taxon>
        <taxon>Pseudomonadati</taxon>
        <taxon>Pseudomonadota</taxon>
        <taxon>Gammaproteobacteria</taxon>
        <taxon>Enterobacterales</taxon>
        <taxon>Pectobacteriaceae</taxon>
        <taxon>Brenneria</taxon>
    </lineage>
</organism>
<dbReference type="InterPro" id="IPR050417">
    <property type="entry name" value="Sugar_Epim/Isomerase"/>
</dbReference>
<dbReference type="Proteomes" id="UP000296159">
    <property type="component" value="Unassembled WGS sequence"/>
</dbReference>
<comment type="caution">
    <text evidence="3">The sequence shown here is derived from an EMBL/GenBank/DDBJ whole genome shotgun (WGS) entry which is preliminary data.</text>
</comment>
<keyword evidence="1" id="KW-0413">Isomerase</keyword>
<name>A0A2U1TVG7_9GAMM</name>
<dbReference type="InterPro" id="IPR013022">
    <property type="entry name" value="Xyl_isomerase-like_TIM-brl"/>
</dbReference>
<evidence type="ECO:0000313" key="4">
    <source>
        <dbReference type="Proteomes" id="UP000296159"/>
    </source>
</evidence>
<sequence length="298" mass="33432">MIFILRNGVIFTNIFKVFSMIKFSATLTYQYDAAFSSFLTRDFYAGLDWLKNNEFDAVEICISNYQDTDIRALSDNLRQRNLACSTIATGQAHKKEGLSLISTDKNMVCRTQERLFQHIDTAAILHSHVTIGSLRCGENGLSEQEYCHRLTDSLQPCINLAQQAGVTLIIEALNRYEAPYLNSASSMADFLNSMDNPSQVGILWDTFHANIEDPNVSEAIQHMGDKLKHVHFADSNRHFPGYGHIDFGAIYQALKQSDYQGYISLECLNLPSAQTVINKAGAFIQQLRSCKAISVLPL</sequence>
<feature type="domain" description="Xylose isomerase-like TIM barrel" evidence="2">
    <location>
        <begin position="47"/>
        <end position="271"/>
    </location>
</feature>
<proteinExistence type="predicted"/>
<reference evidence="3 4" key="1">
    <citation type="submission" date="2018-04" db="EMBL/GenBank/DDBJ databases">
        <title>Brenneria corticis sp.nov.</title>
        <authorList>
            <person name="Li Y."/>
        </authorList>
    </citation>
    <scope>NUCLEOTIDE SEQUENCE [LARGE SCALE GENOMIC DNA]</scope>
    <source>
        <strain evidence="3 4">CFCC 11842</strain>
    </source>
</reference>
<dbReference type="Gene3D" id="3.20.20.150">
    <property type="entry name" value="Divalent-metal-dependent TIM barrel enzymes"/>
    <property type="match status" value="1"/>
</dbReference>
<dbReference type="EMBL" id="QDKH01000018">
    <property type="protein sequence ID" value="PWC13405.1"/>
    <property type="molecule type" value="Genomic_DNA"/>
</dbReference>
<evidence type="ECO:0000259" key="2">
    <source>
        <dbReference type="Pfam" id="PF01261"/>
    </source>
</evidence>
<dbReference type="AlphaFoldDB" id="A0A2U1TVG7"/>
<dbReference type="PANTHER" id="PTHR43489">
    <property type="entry name" value="ISOMERASE"/>
    <property type="match status" value="1"/>
</dbReference>
<protein>
    <recommendedName>
        <fullName evidence="2">Xylose isomerase-like TIM barrel domain-containing protein</fullName>
    </recommendedName>
</protein>
<keyword evidence="4" id="KW-1185">Reference proteome</keyword>
<evidence type="ECO:0000256" key="1">
    <source>
        <dbReference type="ARBA" id="ARBA00023235"/>
    </source>
</evidence>
<dbReference type="PANTHER" id="PTHR43489:SF7">
    <property type="entry name" value="3-DEHYDRO-D-GULOSIDE 4-EPIMERASE-RELATED"/>
    <property type="match status" value="1"/>
</dbReference>
<accession>A0A2U1TVG7</accession>
<evidence type="ECO:0000313" key="3">
    <source>
        <dbReference type="EMBL" id="PWC13405.1"/>
    </source>
</evidence>
<dbReference type="SUPFAM" id="SSF51658">
    <property type="entry name" value="Xylose isomerase-like"/>
    <property type="match status" value="1"/>
</dbReference>